<dbReference type="InterPro" id="IPR036411">
    <property type="entry name" value="TorD-like_sf"/>
</dbReference>
<name>A0A7C5LBB0_AQUAO</name>
<dbReference type="SUPFAM" id="SSF89155">
    <property type="entry name" value="TorD-like"/>
    <property type="match status" value="1"/>
</dbReference>
<dbReference type="PANTHER" id="PTHR43680">
    <property type="entry name" value="NITRATE REDUCTASE MOLYBDENUM COFACTOR ASSEMBLY CHAPERONE"/>
    <property type="match status" value="1"/>
</dbReference>
<comment type="caution">
    <text evidence="2">The sequence shown here is derived from an EMBL/GenBank/DDBJ whole genome shotgun (WGS) entry which is preliminary data.</text>
</comment>
<protein>
    <recommendedName>
        <fullName evidence="3">Nitrate reductase molybdenum cofactor assembly chaperone</fullName>
    </recommendedName>
</protein>
<accession>A0A7C5LBB0</accession>
<dbReference type="GO" id="GO:0016530">
    <property type="term" value="F:metallochaperone activity"/>
    <property type="evidence" value="ECO:0007669"/>
    <property type="project" value="TreeGrafter"/>
</dbReference>
<evidence type="ECO:0000313" key="2">
    <source>
        <dbReference type="EMBL" id="HHJ64770.1"/>
    </source>
</evidence>
<dbReference type="Gene3D" id="1.10.3480.10">
    <property type="entry name" value="TorD-like"/>
    <property type="match status" value="1"/>
</dbReference>
<dbReference type="InterPro" id="IPR003765">
    <property type="entry name" value="NO3_reductase_chaperone_NarJ"/>
</dbReference>
<dbReference type="Pfam" id="PF02613">
    <property type="entry name" value="Nitrate_red_del"/>
    <property type="match status" value="1"/>
</dbReference>
<reference evidence="2" key="1">
    <citation type="journal article" date="2020" name="mSystems">
        <title>Genome- and Community-Level Interaction Insights into Carbon Utilization and Element Cycling Functions of Hydrothermarchaeota in Hydrothermal Sediment.</title>
        <authorList>
            <person name="Zhou Z."/>
            <person name="Liu Y."/>
            <person name="Xu W."/>
            <person name="Pan J."/>
            <person name="Luo Z.H."/>
            <person name="Li M."/>
        </authorList>
    </citation>
    <scope>NUCLEOTIDE SEQUENCE [LARGE SCALE GENOMIC DNA]</scope>
    <source>
        <strain evidence="2">HyVt-501</strain>
    </source>
</reference>
<dbReference type="EMBL" id="DRNB01000281">
    <property type="protein sequence ID" value="HHJ64770.1"/>
    <property type="molecule type" value="Genomic_DNA"/>
</dbReference>
<evidence type="ECO:0000256" key="1">
    <source>
        <dbReference type="ARBA" id="ARBA00023063"/>
    </source>
</evidence>
<dbReference type="InterPro" id="IPR020945">
    <property type="entry name" value="DMSO/NO3_reduct_chaperone"/>
</dbReference>
<dbReference type="GO" id="GO:0051082">
    <property type="term" value="F:unfolded protein binding"/>
    <property type="evidence" value="ECO:0007669"/>
    <property type="project" value="InterPro"/>
</dbReference>
<dbReference type="AlphaFoldDB" id="A0A7C5LBB0"/>
<dbReference type="Proteomes" id="UP000885792">
    <property type="component" value="Unassembled WGS sequence"/>
</dbReference>
<sequence length="190" mass="22018">MDEVLKEAYSILSELWCNPADVDPEELKERAYGLAGALREVSPEAPSKLARFLEEYPPTEEYYIETFELSPRCPLYLGSYLFEEPKTCAQAGVSERNDYMIDILGIYKHFGLGMVEKELPDFLPLMIEFLAITSDRREDGVRRKFIEEYMMPALEPMRSKLEEVGAPHLLLLDLLKELLRFDLSRQEVRS</sequence>
<keyword evidence="1" id="KW-0534">Nitrate assimilation</keyword>
<proteinExistence type="predicted"/>
<organism evidence="2">
    <name type="scientific">Aquifex aeolicus</name>
    <dbReference type="NCBI Taxonomy" id="63363"/>
    <lineage>
        <taxon>Bacteria</taxon>
        <taxon>Pseudomonadati</taxon>
        <taxon>Aquificota</taxon>
        <taxon>Aquificia</taxon>
        <taxon>Aquificales</taxon>
        <taxon>Aquificaceae</taxon>
        <taxon>Aquifex</taxon>
    </lineage>
</organism>
<gene>
    <name evidence="2" type="ORF">ENJ61_07675</name>
</gene>
<evidence type="ECO:0008006" key="3">
    <source>
        <dbReference type="Google" id="ProtNLM"/>
    </source>
</evidence>
<dbReference type="GO" id="GO:0051131">
    <property type="term" value="P:chaperone-mediated protein complex assembly"/>
    <property type="evidence" value="ECO:0007669"/>
    <property type="project" value="InterPro"/>
</dbReference>
<dbReference type="GO" id="GO:0042128">
    <property type="term" value="P:nitrate assimilation"/>
    <property type="evidence" value="ECO:0007669"/>
    <property type="project" value="UniProtKB-KW"/>
</dbReference>
<dbReference type="PANTHER" id="PTHR43680:SF2">
    <property type="entry name" value="NITRATE REDUCTASE MOLYBDENUM COFACTOR ASSEMBLY CHAPERONE NARJ"/>
    <property type="match status" value="1"/>
</dbReference>